<protein>
    <submittedName>
        <fullName evidence="2">Helix-turn-helix transcriptional regulator</fullName>
    </submittedName>
</protein>
<dbReference type="EMBL" id="JADEVO010000054">
    <property type="protein sequence ID" value="MBN3968469.1"/>
    <property type="molecule type" value="Genomic_DNA"/>
</dbReference>
<proteinExistence type="predicted"/>
<evidence type="ECO:0000313" key="2">
    <source>
        <dbReference type="EMBL" id="MBN3968469.1"/>
    </source>
</evidence>
<dbReference type="PROSITE" id="PS50943">
    <property type="entry name" value="HTH_CROC1"/>
    <property type="match status" value="1"/>
</dbReference>
<name>A0ABS3ARJ8_9PSED</name>
<evidence type="ECO:0000313" key="3">
    <source>
        <dbReference type="Proteomes" id="UP000772591"/>
    </source>
</evidence>
<comment type="caution">
    <text evidence="2">The sequence shown here is derived from an EMBL/GenBank/DDBJ whole genome shotgun (WGS) entry which is preliminary data.</text>
</comment>
<dbReference type="RefSeq" id="WP_205894034.1">
    <property type="nucleotide sequence ID" value="NZ_JADEVO010000054.1"/>
</dbReference>
<dbReference type="InterPro" id="IPR001387">
    <property type="entry name" value="Cro/C1-type_HTH"/>
</dbReference>
<feature type="domain" description="HTH cro/C1-type" evidence="1">
    <location>
        <begin position="10"/>
        <end position="68"/>
    </location>
</feature>
<sequence>MTSTTLSIRLKQARLRAKLSQEELGIRIGLEPASASTRMNRYELGKRTPDPELIQRVATELGLPAAYFYACRDDEAELLEQYHRLSEAAKNRLMKLLQGLE</sequence>
<dbReference type="SMART" id="SM00530">
    <property type="entry name" value="HTH_XRE"/>
    <property type="match status" value="1"/>
</dbReference>
<dbReference type="CDD" id="cd00093">
    <property type="entry name" value="HTH_XRE"/>
    <property type="match status" value="1"/>
</dbReference>
<reference evidence="2 3" key="1">
    <citation type="journal article" date="2021" name="Int. J. Syst. Evol. Microbiol.">
        <title>Pseudomonas piscium sp. nov., Pseudomonas pisciculturae sp. nov., Pseudomonas mucoides sp. nov. and Pseudomonas neuropathica sp. nov. isolated from rainbow trout.</title>
        <authorList>
            <person name="Duman M."/>
            <person name="Mulet M."/>
            <person name="Altun S."/>
            <person name="Saticioglu I.B."/>
            <person name="Gomila M."/>
            <person name="Lalucat J."/>
            <person name="Garcia-Valdes E."/>
        </authorList>
    </citation>
    <scope>NUCLEOTIDE SEQUENCE [LARGE SCALE GENOMIC DNA]</scope>
    <source>
        <strain evidence="2 3">LMG 28632</strain>
    </source>
</reference>
<dbReference type="Gene3D" id="1.10.260.40">
    <property type="entry name" value="lambda repressor-like DNA-binding domains"/>
    <property type="match status" value="1"/>
</dbReference>
<dbReference type="SUPFAM" id="SSF47413">
    <property type="entry name" value="lambda repressor-like DNA-binding domains"/>
    <property type="match status" value="1"/>
</dbReference>
<gene>
    <name evidence="2" type="ORF">IMW75_24755</name>
</gene>
<evidence type="ECO:0000259" key="1">
    <source>
        <dbReference type="PROSITE" id="PS50943"/>
    </source>
</evidence>
<dbReference type="Pfam" id="PF13560">
    <property type="entry name" value="HTH_31"/>
    <property type="match status" value="1"/>
</dbReference>
<keyword evidence="3" id="KW-1185">Reference proteome</keyword>
<dbReference type="Proteomes" id="UP000772591">
    <property type="component" value="Unassembled WGS sequence"/>
</dbReference>
<dbReference type="InterPro" id="IPR010982">
    <property type="entry name" value="Lambda_DNA-bd_dom_sf"/>
</dbReference>
<organism evidence="2 3">
    <name type="scientific">Pseudomonas gregormendelii</name>
    <dbReference type="NCBI Taxonomy" id="1628277"/>
    <lineage>
        <taxon>Bacteria</taxon>
        <taxon>Pseudomonadati</taxon>
        <taxon>Pseudomonadota</taxon>
        <taxon>Gammaproteobacteria</taxon>
        <taxon>Pseudomonadales</taxon>
        <taxon>Pseudomonadaceae</taxon>
        <taxon>Pseudomonas</taxon>
    </lineage>
</organism>
<accession>A0ABS3ARJ8</accession>